<dbReference type="Pfam" id="PF01266">
    <property type="entry name" value="DAO"/>
    <property type="match status" value="1"/>
</dbReference>
<evidence type="ECO:0000256" key="1">
    <source>
        <dbReference type="ARBA" id="ARBA00001974"/>
    </source>
</evidence>
<protein>
    <submittedName>
        <fullName evidence="6">NAD(P)/FAD-dependent oxidoreductase</fullName>
        <ecNumber evidence="6">1.-.-.-</ecNumber>
    </submittedName>
</protein>
<evidence type="ECO:0000256" key="3">
    <source>
        <dbReference type="ARBA" id="ARBA00022630"/>
    </source>
</evidence>
<feature type="domain" description="FAD dependent oxidoreductase" evidence="5">
    <location>
        <begin position="3"/>
        <end position="353"/>
    </location>
</feature>
<dbReference type="Gene3D" id="3.30.9.10">
    <property type="entry name" value="D-Amino Acid Oxidase, subunit A, domain 2"/>
    <property type="match status" value="1"/>
</dbReference>
<organism evidence="6 7">
    <name type="scientific">Terrilactibacillus laevilacticus</name>
    <dbReference type="NCBI Taxonomy" id="1380157"/>
    <lineage>
        <taxon>Bacteria</taxon>
        <taxon>Bacillati</taxon>
        <taxon>Bacillota</taxon>
        <taxon>Bacilli</taxon>
        <taxon>Bacillales</taxon>
        <taxon>Bacillaceae</taxon>
        <taxon>Terrilactibacillus</taxon>
    </lineage>
</organism>
<dbReference type="EC" id="1.-.-.-" evidence="6"/>
<comment type="similarity">
    <text evidence="2">Belongs to the DadA oxidoreductase family.</text>
</comment>
<dbReference type="PANTHER" id="PTHR13847">
    <property type="entry name" value="SARCOSINE DEHYDROGENASE-RELATED"/>
    <property type="match status" value="1"/>
</dbReference>
<keyword evidence="3" id="KW-0285">Flavoprotein</keyword>
<dbReference type="SUPFAM" id="SSF51905">
    <property type="entry name" value="FAD/NAD(P)-binding domain"/>
    <property type="match status" value="1"/>
</dbReference>
<keyword evidence="7" id="KW-1185">Reference proteome</keyword>
<dbReference type="InterPro" id="IPR036188">
    <property type="entry name" value="FAD/NAD-bd_sf"/>
</dbReference>
<gene>
    <name evidence="6" type="ORF">ACFSTF_09960</name>
</gene>
<accession>A0ABW5PS24</accession>
<keyword evidence="4 6" id="KW-0560">Oxidoreductase</keyword>
<dbReference type="SUPFAM" id="SSF54373">
    <property type="entry name" value="FAD-linked reductases, C-terminal domain"/>
    <property type="match status" value="1"/>
</dbReference>
<dbReference type="InterPro" id="IPR006076">
    <property type="entry name" value="FAD-dep_OxRdtase"/>
</dbReference>
<dbReference type="EMBL" id="JBHUMR010000013">
    <property type="protein sequence ID" value="MFD2617627.1"/>
    <property type="molecule type" value="Genomic_DNA"/>
</dbReference>
<comment type="caution">
    <text evidence="6">The sequence shown here is derived from an EMBL/GenBank/DDBJ whole genome shotgun (WGS) entry which is preliminary data.</text>
</comment>
<evidence type="ECO:0000256" key="4">
    <source>
        <dbReference type="ARBA" id="ARBA00023002"/>
    </source>
</evidence>
<evidence type="ECO:0000313" key="7">
    <source>
        <dbReference type="Proteomes" id="UP001597458"/>
    </source>
</evidence>
<evidence type="ECO:0000256" key="2">
    <source>
        <dbReference type="ARBA" id="ARBA00009410"/>
    </source>
</evidence>
<comment type="cofactor">
    <cofactor evidence="1">
        <name>FAD</name>
        <dbReference type="ChEBI" id="CHEBI:57692"/>
    </cofactor>
</comment>
<proteinExistence type="inferred from homology"/>
<dbReference type="PANTHER" id="PTHR13847:SF286">
    <property type="entry name" value="D-AMINO ACID DEHYDROGENASE"/>
    <property type="match status" value="1"/>
</dbReference>
<dbReference type="Proteomes" id="UP001597458">
    <property type="component" value="Unassembled WGS sequence"/>
</dbReference>
<dbReference type="Gene3D" id="3.50.50.60">
    <property type="entry name" value="FAD/NAD(P)-binding domain"/>
    <property type="match status" value="1"/>
</dbReference>
<dbReference type="GO" id="GO:0016491">
    <property type="term" value="F:oxidoreductase activity"/>
    <property type="evidence" value="ECO:0007669"/>
    <property type="project" value="UniProtKB-KW"/>
</dbReference>
<reference evidence="7" key="1">
    <citation type="journal article" date="2019" name="Int. J. Syst. Evol. Microbiol.">
        <title>The Global Catalogue of Microorganisms (GCM) 10K type strain sequencing project: providing services to taxonomists for standard genome sequencing and annotation.</title>
        <authorList>
            <consortium name="The Broad Institute Genomics Platform"/>
            <consortium name="The Broad Institute Genome Sequencing Center for Infectious Disease"/>
            <person name="Wu L."/>
            <person name="Ma J."/>
        </authorList>
    </citation>
    <scope>NUCLEOTIDE SEQUENCE [LARGE SCALE GENOMIC DNA]</scope>
    <source>
        <strain evidence="7">TISTR 2241</strain>
    </source>
</reference>
<sequence length="378" mass="41257">MQKIVIIGGGIIGMSAAYTLSQSKNYDVTVIDRKDPGQATDAAAGIICPWLSKRRNKVWYELAKQGARYYRELIVNLTNEVSCDIGFQQVGAMCIREDKQLLIDLAEKAESRRKEAPEIGEITLLTHEQAKLEFPLLKDHFMGLKVSGGARVNGRALRDALEIAAVKHGTTILHGSANLCATNGKVDGVSCHTIENILPADQVIIAAGAWERHLLAPLGLMTDITPQKGQLLHLRLNHKQTGYWPVILPPIGQSIVPFDHGQVVIGATHEKHKGFDLSPTVEGIYDILHQALRFAPGLNEGEIKEWRVGSRGFTSDFSPFIGRVPGYPNLLTANGLGASGLTTGPLVGKLLAESVMDRVLTMPIDNYDPAPYIHEVQD</sequence>
<evidence type="ECO:0000313" key="6">
    <source>
        <dbReference type="EMBL" id="MFD2617627.1"/>
    </source>
</evidence>
<evidence type="ECO:0000259" key="5">
    <source>
        <dbReference type="Pfam" id="PF01266"/>
    </source>
</evidence>
<name>A0ABW5PS24_9BACI</name>